<sequence length="101" mass="11146">MPVTALSIALSSPAFQLALQTNPKSDSSKVFALQRRSQSINTPPRDQSTGLFIVSPTRRDVTWNHLEKSGSRLLIDIEKILVFLRSYILSPSLPPRSGVQA</sequence>
<comment type="caution">
    <text evidence="1">The sequence shown here is derived from an EMBL/GenBank/DDBJ whole genome shotgun (WGS) entry which is preliminary data.</text>
</comment>
<reference evidence="1 2" key="1">
    <citation type="journal article" date="2019" name="Sci. Rep.">
        <title>Orb-weaving spider Araneus ventricosus genome elucidates the spidroin gene catalogue.</title>
        <authorList>
            <person name="Kono N."/>
            <person name="Nakamura H."/>
            <person name="Ohtoshi R."/>
            <person name="Moran D.A.P."/>
            <person name="Shinohara A."/>
            <person name="Yoshida Y."/>
            <person name="Fujiwara M."/>
            <person name="Mori M."/>
            <person name="Tomita M."/>
            <person name="Arakawa K."/>
        </authorList>
    </citation>
    <scope>NUCLEOTIDE SEQUENCE [LARGE SCALE GENOMIC DNA]</scope>
</reference>
<gene>
    <name evidence="1" type="ORF">AVEN_33929_1</name>
</gene>
<evidence type="ECO:0000313" key="2">
    <source>
        <dbReference type="Proteomes" id="UP000499080"/>
    </source>
</evidence>
<organism evidence="1 2">
    <name type="scientific">Araneus ventricosus</name>
    <name type="common">Orbweaver spider</name>
    <name type="synonym">Epeira ventricosa</name>
    <dbReference type="NCBI Taxonomy" id="182803"/>
    <lineage>
        <taxon>Eukaryota</taxon>
        <taxon>Metazoa</taxon>
        <taxon>Ecdysozoa</taxon>
        <taxon>Arthropoda</taxon>
        <taxon>Chelicerata</taxon>
        <taxon>Arachnida</taxon>
        <taxon>Araneae</taxon>
        <taxon>Araneomorphae</taxon>
        <taxon>Entelegynae</taxon>
        <taxon>Araneoidea</taxon>
        <taxon>Araneidae</taxon>
        <taxon>Araneus</taxon>
    </lineage>
</organism>
<name>A0A4Y2MYD9_ARAVE</name>
<protein>
    <submittedName>
        <fullName evidence="1">Uncharacterized protein</fullName>
    </submittedName>
</protein>
<dbReference type="EMBL" id="BGPR01008099">
    <property type="protein sequence ID" value="GBN31572.1"/>
    <property type="molecule type" value="Genomic_DNA"/>
</dbReference>
<accession>A0A4Y2MYD9</accession>
<dbReference type="Proteomes" id="UP000499080">
    <property type="component" value="Unassembled WGS sequence"/>
</dbReference>
<dbReference type="AlphaFoldDB" id="A0A4Y2MYD9"/>
<keyword evidence="2" id="KW-1185">Reference proteome</keyword>
<evidence type="ECO:0000313" key="1">
    <source>
        <dbReference type="EMBL" id="GBN31572.1"/>
    </source>
</evidence>
<proteinExistence type="predicted"/>